<keyword evidence="5 6" id="KW-0472">Membrane</keyword>
<protein>
    <submittedName>
        <fullName evidence="8">ABC transporter permease</fullName>
    </submittedName>
</protein>
<dbReference type="EMBL" id="CP072384">
    <property type="protein sequence ID" value="QUC07765.1"/>
    <property type="molecule type" value="Genomic_DNA"/>
</dbReference>
<evidence type="ECO:0000313" key="8">
    <source>
        <dbReference type="EMBL" id="QUC07765.1"/>
    </source>
</evidence>
<dbReference type="Proteomes" id="UP000678513">
    <property type="component" value="Chromosome"/>
</dbReference>
<comment type="subcellular location">
    <subcellularLocation>
        <location evidence="1">Cell membrane</location>
        <topology evidence="1">Multi-pass membrane protein</topology>
    </subcellularLocation>
</comment>
<name>A0ABX7Y3K9_9ACTN</name>
<dbReference type="Pfam" id="PF02687">
    <property type="entry name" value="FtsX"/>
    <property type="match status" value="1"/>
</dbReference>
<dbReference type="PANTHER" id="PTHR30572">
    <property type="entry name" value="MEMBRANE COMPONENT OF TRANSPORTER-RELATED"/>
    <property type="match status" value="1"/>
</dbReference>
<keyword evidence="4 6" id="KW-1133">Transmembrane helix</keyword>
<gene>
    <name evidence="8" type="ORF">J5A65_12700</name>
</gene>
<evidence type="ECO:0000256" key="1">
    <source>
        <dbReference type="ARBA" id="ARBA00004651"/>
    </source>
</evidence>
<evidence type="ECO:0000256" key="5">
    <source>
        <dbReference type="ARBA" id="ARBA00023136"/>
    </source>
</evidence>
<dbReference type="InterPro" id="IPR050250">
    <property type="entry name" value="Macrolide_Exporter_MacB"/>
</dbReference>
<feature type="transmembrane region" description="Helical" evidence="6">
    <location>
        <begin position="346"/>
        <end position="369"/>
    </location>
</feature>
<keyword evidence="2" id="KW-1003">Cell membrane</keyword>
<reference evidence="8 9" key="1">
    <citation type="submission" date="2021-03" db="EMBL/GenBank/DDBJ databases">
        <title>Human Oral Microbial Genomes.</title>
        <authorList>
            <person name="Johnston C.D."/>
            <person name="Chen T."/>
            <person name="Dewhirst F.E."/>
        </authorList>
    </citation>
    <scope>NUCLEOTIDE SEQUENCE [LARGE SCALE GENOMIC DNA]</scope>
    <source>
        <strain evidence="8 9">DSMZ 100122</strain>
    </source>
</reference>
<evidence type="ECO:0000313" key="9">
    <source>
        <dbReference type="Proteomes" id="UP000678513"/>
    </source>
</evidence>
<feature type="transmembrane region" description="Helical" evidence="6">
    <location>
        <begin position="425"/>
        <end position="448"/>
    </location>
</feature>
<evidence type="ECO:0000256" key="3">
    <source>
        <dbReference type="ARBA" id="ARBA00022692"/>
    </source>
</evidence>
<evidence type="ECO:0000259" key="7">
    <source>
        <dbReference type="Pfam" id="PF02687"/>
    </source>
</evidence>
<feature type="domain" description="ABC3 transporter permease C-terminal" evidence="7">
    <location>
        <begin position="307"/>
        <end position="450"/>
    </location>
</feature>
<organism evidence="8 9">
    <name type="scientific">Arachnia rubra</name>
    <dbReference type="NCBI Taxonomy" id="1547448"/>
    <lineage>
        <taxon>Bacteria</taxon>
        <taxon>Bacillati</taxon>
        <taxon>Actinomycetota</taxon>
        <taxon>Actinomycetes</taxon>
        <taxon>Propionibacteriales</taxon>
        <taxon>Propionibacteriaceae</taxon>
        <taxon>Arachnia</taxon>
    </lineage>
</organism>
<keyword evidence="3 6" id="KW-0812">Transmembrane</keyword>
<dbReference type="InterPro" id="IPR003838">
    <property type="entry name" value="ABC3_permease_C"/>
</dbReference>
<proteinExistence type="predicted"/>
<keyword evidence="9" id="KW-1185">Reference proteome</keyword>
<evidence type="ECO:0000256" key="4">
    <source>
        <dbReference type="ARBA" id="ARBA00022989"/>
    </source>
</evidence>
<feature type="transmembrane region" description="Helical" evidence="6">
    <location>
        <begin position="19"/>
        <end position="38"/>
    </location>
</feature>
<sequence>MRALTCAWRFVVRKKIKTLIMFGILLCLATVMLSMVAVKQSTDAAAGEAGQQLLSGFTLENNRQNNKGTPRGGGVVKEADINAIKGLAGLKDNFRRMTLTSELVGAKVLKLPGSAQDPYDGADKKDFSNVLSGYGENNSELDINFRSGGLKLTQGRHIRESDVGKAIIHESLAKANGLKIGDKIKLKAIASDPDNVNKSSEQVEPEIVGFFSGDNIKPARNRIELLQNQVYTDIDTSRKLAKFSEGQEIYQDATFFVDSPDKVDGLMKEAQKLGIDWKLFSLSKTDQVLAGVTGTVNSIYRLVDGMVVATVIFGVIVLSLVLILWSRERRRETGILLSIGSSKPGIVTQHILELVLIAIPAFGAAWFAAQGVAQFIGNQLVSQAASATTKEMAQQLGNNLGANQESALSGKTLDHVQVMLDLGQWGLVCGISLALVCVAVLIASVPVLRAKPKALLTQLS</sequence>
<feature type="transmembrane region" description="Helical" evidence="6">
    <location>
        <begin position="305"/>
        <end position="325"/>
    </location>
</feature>
<accession>A0ABX7Y3K9</accession>
<evidence type="ECO:0000256" key="6">
    <source>
        <dbReference type="SAM" id="Phobius"/>
    </source>
</evidence>
<evidence type="ECO:0000256" key="2">
    <source>
        <dbReference type="ARBA" id="ARBA00022475"/>
    </source>
</evidence>
<dbReference type="PANTHER" id="PTHR30572:SF9">
    <property type="entry name" value="ABC TRANSPORTER PERMEASE PROTEIN"/>
    <property type="match status" value="1"/>
</dbReference>